<sequence>MQKVRKLEICNIAEYYAMPTIGWRPGQKLTARKMSIF</sequence>
<evidence type="ECO:0000313" key="1">
    <source>
        <dbReference type="EMBL" id="ETL45650.1"/>
    </source>
</evidence>
<reference evidence="1 2" key="1">
    <citation type="submission" date="2013-11" db="EMBL/GenBank/DDBJ databases">
        <title>The Genome Sequence of Phytophthora parasitica CJ05E6.</title>
        <authorList>
            <consortium name="The Broad Institute Genomics Platform"/>
            <person name="Russ C."/>
            <person name="Tyler B."/>
            <person name="Panabieres F."/>
            <person name="Shan W."/>
            <person name="Tripathy S."/>
            <person name="Grunwald N."/>
            <person name="Machado M."/>
            <person name="Johnson C.S."/>
            <person name="Arredondo F."/>
            <person name="Hong C."/>
            <person name="Coffey M."/>
            <person name="Young S.K."/>
            <person name="Zeng Q."/>
            <person name="Gargeya S."/>
            <person name="Fitzgerald M."/>
            <person name="Abouelleil A."/>
            <person name="Alvarado L."/>
            <person name="Chapman S.B."/>
            <person name="Gainer-Dewar J."/>
            <person name="Goldberg J."/>
            <person name="Griggs A."/>
            <person name="Gujja S."/>
            <person name="Hansen M."/>
            <person name="Howarth C."/>
            <person name="Imamovic A."/>
            <person name="Ireland A."/>
            <person name="Larimer J."/>
            <person name="McCowan C."/>
            <person name="Murphy C."/>
            <person name="Pearson M."/>
            <person name="Poon T.W."/>
            <person name="Priest M."/>
            <person name="Roberts A."/>
            <person name="Saif S."/>
            <person name="Shea T."/>
            <person name="Sykes S."/>
            <person name="Wortman J."/>
            <person name="Nusbaum C."/>
            <person name="Birren B."/>
        </authorList>
    </citation>
    <scope>NUCLEOTIDE SEQUENCE [LARGE SCALE GENOMIC DNA]</scope>
    <source>
        <strain evidence="1 2">CJ05E6</strain>
    </source>
</reference>
<dbReference type="VEuPathDB" id="FungiDB:PPTG_08772"/>
<protein>
    <submittedName>
        <fullName evidence="1">Uncharacterized protein</fullName>
    </submittedName>
</protein>
<name>W2JGT1_PHYNI</name>
<proteinExistence type="predicted"/>
<evidence type="ECO:0000313" key="2">
    <source>
        <dbReference type="Proteomes" id="UP000053864"/>
    </source>
</evidence>
<dbReference type="EMBL" id="KI671725">
    <property type="protein sequence ID" value="ETL45650.1"/>
    <property type="molecule type" value="Genomic_DNA"/>
</dbReference>
<gene>
    <name evidence="1" type="ORF">L916_04291</name>
</gene>
<organism evidence="1 2">
    <name type="scientific">Phytophthora nicotianae</name>
    <name type="common">Potato buckeye rot agent</name>
    <name type="synonym">Phytophthora parasitica</name>
    <dbReference type="NCBI Taxonomy" id="4792"/>
    <lineage>
        <taxon>Eukaryota</taxon>
        <taxon>Sar</taxon>
        <taxon>Stramenopiles</taxon>
        <taxon>Oomycota</taxon>
        <taxon>Peronosporomycetes</taxon>
        <taxon>Peronosporales</taxon>
        <taxon>Peronosporaceae</taxon>
        <taxon>Phytophthora</taxon>
    </lineage>
</organism>
<dbReference type="Proteomes" id="UP000053864">
    <property type="component" value="Unassembled WGS sequence"/>
</dbReference>
<dbReference type="AlphaFoldDB" id="W2JGT1"/>
<accession>W2JGT1</accession>